<dbReference type="Proteomes" id="UP000009168">
    <property type="component" value="Unassembled WGS sequence"/>
</dbReference>
<dbReference type="KEGG" id="tet:TTHERM_00295360"/>
<dbReference type="InParanoid" id="I7MDX9"/>
<feature type="compositionally biased region" description="Basic and acidic residues" evidence="1">
    <location>
        <begin position="1198"/>
        <end position="1209"/>
    </location>
</feature>
<reference evidence="5" key="1">
    <citation type="journal article" date="2006" name="PLoS Biol.">
        <title>Macronuclear genome sequence of the ciliate Tetrahymena thermophila, a model eukaryote.</title>
        <authorList>
            <person name="Eisen J.A."/>
            <person name="Coyne R.S."/>
            <person name="Wu M."/>
            <person name="Wu D."/>
            <person name="Thiagarajan M."/>
            <person name="Wortman J.R."/>
            <person name="Badger J.H."/>
            <person name="Ren Q."/>
            <person name="Amedeo P."/>
            <person name="Jones K.M."/>
            <person name="Tallon L.J."/>
            <person name="Delcher A.L."/>
            <person name="Salzberg S.L."/>
            <person name="Silva J.C."/>
            <person name="Haas B.J."/>
            <person name="Majoros W.H."/>
            <person name="Farzad M."/>
            <person name="Carlton J.M."/>
            <person name="Smith R.K. Jr."/>
            <person name="Garg J."/>
            <person name="Pearlman R.E."/>
            <person name="Karrer K.M."/>
            <person name="Sun L."/>
            <person name="Manning G."/>
            <person name="Elde N.C."/>
            <person name="Turkewitz A.P."/>
            <person name="Asai D.J."/>
            <person name="Wilkes D.E."/>
            <person name="Wang Y."/>
            <person name="Cai H."/>
            <person name="Collins K."/>
            <person name="Stewart B.A."/>
            <person name="Lee S.R."/>
            <person name="Wilamowska K."/>
            <person name="Weinberg Z."/>
            <person name="Ruzzo W.L."/>
            <person name="Wloga D."/>
            <person name="Gaertig J."/>
            <person name="Frankel J."/>
            <person name="Tsao C.-C."/>
            <person name="Gorovsky M.A."/>
            <person name="Keeling P.J."/>
            <person name="Waller R.F."/>
            <person name="Patron N.J."/>
            <person name="Cherry J.M."/>
            <person name="Stover N.A."/>
            <person name="Krieger C.J."/>
            <person name="del Toro C."/>
            <person name="Ryder H.F."/>
            <person name="Williamson S.C."/>
            <person name="Barbeau R.A."/>
            <person name="Hamilton E.P."/>
            <person name="Orias E."/>
        </authorList>
    </citation>
    <scope>NUCLEOTIDE SEQUENCE [LARGE SCALE GENOMIC DNA]</scope>
    <source>
        <strain evidence="5">SB210</strain>
    </source>
</reference>
<dbReference type="InterPro" id="IPR006212">
    <property type="entry name" value="Furin_repeat"/>
</dbReference>
<organism evidence="4 5">
    <name type="scientific">Tetrahymena thermophila (strain SB210)</name>
    <dbReference type="NCBI Taxonomy" id="312017"/>
    <lineage>
        <taxon>Eukaryota</taxon>
        <taxon>Sar</taxon>
        <taxon>Alveolata</taxon>
        <taxon>Ciliophora</taxon>
        <taxon>Intramacronucleata</taxon>
        <taxon>Oligohymenophorea</taxon>
        <taxon>Hymenostomatida</taxon>
        <taxon>Tetrahymenina</taxon>
        <taxon>Tetrahymenidae</taxon>
        <taxon>Tetrahymena</taxon>
    </lineage>
</organism>
<dbReference type="AlphaFoldDB" id="I7MDX9"/>
<keyword evidence="2" id="KW-0732">Signal</keyword>
<feature type="chain" id="PRO_5003712387" evidence="2">
    <location>
        <begin position="23"/>
        <end position="1209"/>
    </location>
</feature>
<gene>
    <name evidence="4" type="ORF">TTHERM_00295360</name>
</gene>
<dbReference type="GO" id="GO:0005509">
    <property type="term" value="F:calcium ion binding"/>
    <property type="evidence" value="ECO:0007669"/>
    <property type="project" value="InterPro"/>
</dbReference>
<dbReference type="SUPFAM" id="SSF57184">
    <property type="entry name" value="Growth factor receptor domain"/>
    <property type="match status" value="2"/>
</dbReference>
<dbReference type="InterPro" id="IPR011992">
    <property type="entry name" value="EF-hand-dom_pair"/>
</dbReference>
<feature type="region of interest" description="Disordered" evidence="1">
    <location>
        <begin position="1185"/>
        <end position="1209"/>
    </location>
</feature>
<feature type="domain" description="EF-hand" evidence="3">
    <location>
        <begin position="719"/>
        <end position="754"/>
    </location>
</feature>
<name>I7MDX9_TETTS</name>
<sequence>MKKEFKILALLILASTSCVVFAQNTFTDTKTQTIKSCHFTCSKCNDSTDLCNECQSSMSFYVKENSKFRCFQSCPRGYIPSSNDYSSLQQIECILDNSNITKDQDTLLKKYSDICGLSQFWDGNSCQNCSLNCLNCSSLSMCEECLSGYFWDQNSQKCSQCHSSCTTCKGPNFNDCIICASLQSFYPDSNGVCDQSAQKIDYNIQITKKQDSISNTKICSQNLKLNPTSYSVQYKNLYLQNDPKWSGVELVDSAQCQIQSFAQKYSNLKDQISKCQYNQISKSTMGVKGQLITHYATILSQHLAQLNGALINPQLLSDFINKQQLQNIIYMKKAKSDFTCDQLSCETQINSYIPFISTSSNTKVSLRVSKEITMTQNGKLVDCFDQQSQSNQIDDQKLQEAEFAFIQAAASQKSSRVKMYAIVDVCGRTTNKPNRVQFSSLLVSSYYGNGFFSATRSDVSGSEQIQQLYLQGADKTQNSNLKKCNQMFTNQYDSFSILKVKFLEVQEVDSVFEKENNRYTQYSTMANKKLQQQQSNLTLCSDLDLGSFIIQNDNQYNQLQLTVSPLNKILTTQIDLNDIKQYLKNFQIDENALKSNKIILSENQAQQIFNLYVIDIKAQAQQCYSNISKAPQNIQITLFDFFKSNGKKCDLKNEIIKALDQNDLTQLISLIQSSNWCSQNQSRCRDQEDFYERDLANLLATIIRKEFEIEKLRSLLCENDKFEVTEAFKSLDIHGHGYLTSNDIKLFLSKNHVMTREKECDFLVYVFAKNHLSISFQEFLKIILPKQDDNLKEQCLERRKFRPSNQKPTLPFYIEEQLSKIFELEIQFIRETEAQKMDIMNNYGWNYRESFKRIARPGQYHIDKQAFYAFMIQNQITEFSENSFKYVLIRFNKDNNDIITMDEFCQAIFPSDYLADNPMINERKKNPYLRYVKGDEQEFYEYVTSTQRQFDDQDNFNQEEFVYRNDVDNYNAQVKRQGVEQPRKFLKTSVQYENTQNVRPMVGIEYIELKDDYPTLNQFLMKVGNNQNYQYLKQKLNGSIVQQRYVSPHSQSTQPNQNVATQRDEKFLSQRDFQYSNRSPINYLSSQKNLYLDYENFSKQKEYLSSPEDYFQAQPRHAANPKNYPMRYDKYPTFQQNLNENYSQLANSYLLKSQIHADHPIRSSMPIKPVGHNASTAKFDLQPNFRSQISGEKIQPFKGEDFTKSRFEQ</sequence>
<protein>
    <submittedName>
        <fullName evidence="4">EF hand protein, putative</fullName>
    </submittedName>
</protein>
<dbReference type="PROSITE" id="PS51257">
    <property type="entry name" value="PROKAR_LIPOPROTEIN"/>
    <property type="match status" value="1"/>
</dbReference>
<dbReference type="InterPro" id="IPR009030">
    <property type="entry name" value="Growth_fac_rcpt_cys_sf"/>
</dbReference>
<dbReference type="GeneID" id="7829450"/>
<keyword evidence="5" id="KW-1185">Reference proteome</keyword>
<feature type="signal peptide" evidence="2">
    <location>
        <begin position="1"/>
        <end position="22"/>
    </location>
</feature>
<dbReference type="Gene3D" id="1.10.238.10">
    <property type="entry name" value="EF-hand"/>
    <property type="match status" value="1"/>
</dbReference>
<evidence type="ECO:0000256" key="2">
    <source>
        <dbReference type="SAM" id="SignalP"/>
    </source>
</evidence>
<dbReference type="eggNOG" id="ENOG502STQT">
    <property type="taxonomic scope" value="Eukaryota"/>
</dbReference>
<dbReference type="PROSITE" id="PS50222">
    <property type="entry name" value="EF_HAND_2"/>
    <property type="match status" value="1"/>
</dbReference>
<proteinExistence type="predicted"/>
<evidence type="ECO:0000256" key="1">
    <source>
        <dbReference type="SAM" id="MobiDB-lite"/>
    </source>
</evidence>
<evidence type="ECO:0000313" key="4">
    <source>
        <dbReference type="EMBL" id="EAR92923.2"/>
    </source>
</evidence>
<dbReference type="CDD" id="cd00064">
    <property type="entry name" value="FU"/>
    <property type="match status" value="1"/>
</dbReference>
<dbReference type="SUPFAM" id="SSF47473">
    <property type="entry name" value="EF-hand"/>
    <property type="match status" value="1"/>
</dbReference>
<dbReference type="InterPro" id="IPR002048">
    <property type="entry name" value="EF_hand_dom"/>
</dbReference>
<evidence type="ECO:0000313" key="5">
    <source>
        <dbReference type="Proteomes" id="UP000009168"/>
    </source>
</evidence>
<dbReference type="EMBL" id="GG662740">
    <property type="protein sequence ID" value="EAR92923.2"/>
    <property type="molecule type" value="Genomic_DNA"/>
</dbReference>
<dbReference type="RefSeq" id="XP_001013168.2">
    <property type="nucleotide sequence ID" value="XM_001013168.2"/>
</dbReference>
<evidence type="ECO:0000259" key="3">
    <source>
        <dbReference type="PROSITE" id="PS50222"/>
    </source>
</evidence>
<dbReference type="OrthoDB" id="289452at2759"/>
<dbReference type="SMART" id="SM00261">
    <property type="entry name" value="FU"/>
    <property type="match status" value="2"/>
</dbReference>
<accession>I7MDX9</accession>